<dbReference type="EMBL" id="JAHQIW010003127">
    <property type="protein sequence ID" value="KAJ1357417.1"/>
    <property type="molecule type" value="Genomic_DNA"/>
</dbReference>
<protein>
    <submittedName>
        <fullName evidence="1">Uncharacterized protein</fullName>
    </submittedName>
</protein>
<sequence>MPEGHRRRGVGVTGHVATKIVYCSQDVYDVVVVGGGHNGLIAVTIYNSYPCSGTMISERKRRLKRSH</sequence>
<comment type="caution">
    <text evidence="1">The sequence shown here is derived from an EMBL/GenBank/DDBJ whole genome shotgun (WGS) entry which is preliminary data.</text>
</comment>
<dbReference type="SUPFAM" id="SSF51905">
    <property type="entry name" value="FAD/NAD(P)-binding domain"/>
    <property type="match status" value="1"/>
</dbReference>
<dbReference type="Proteomes" id="UP001196413">
    <property type="component" value="Unassembled WGS sequence"/>
</dbReference>
<gene>
    <name evidence="1" type="ORF">KIN20_015561</name>
</gene>
<keyword evidence="2" id="KW-1185">Reference proteome</keyword>
<reference evidence="1" key="1">
    <citation type="submission" date="2021-06" db="EMBL/GenBank/DDBJ databases">
        <title>Parelaphostrongylus tenuis whole genome reference sequence.</title>
        <authorList>
            <person name="Garwood T.J."/>
            <person name="Larsen P.A."/>
            <person name="Fountain-Jones N.M."/>
            <person name="Garbe J.R."/>
            <person name="Macchietto M.G."/>
            <person name="Kania S.A."/>
            <person name="Gerhold R.W."/>
            <person name="Richards J.E."/>
            <person name="Wolf T.M."/>
        </authorList>
    </citation>
    <scope>NUCLEOTIDE SEQUENCE</scope>
    <source>
        <strain evidence="1">MNPRO001-30</strain>
        <tissue evidence="1">Meninges</tissue>
    </source>
</reference>
<dbReference type="InterPro" id="IPR036188">
    <property type="entry name" value="FAD/NAD-bd_sf"/>
</dbReference>
<evidence type="ECO:0000313" key="2">
    <source>
        <dbReference type="Proteomes" id="UP001196413"/>
    </source>
</evidence>
<dbReference type="AlphaFoldDB" id="A0AAD5QP48"/>
<evidence type="ECO:0000313" key="1">
    <source>
        <dbReference type="EMBL" id="KAJ1357417.1"/>
    </source>
</evidence>
<name>A0AAD5QP48_PARTN</name>
<proteinExistence type="predicted"/>
<accession>A0AAD5QP48</accession>
<organism evidence="1 2">
    <name type="scientific">Parelaphostrongylus tenuis</name>
    <name type="common">Meningeal worm</name>
    <dbReference type="NCBI Taxonomy" id="148309"/>
    <lineage>
        <taxon>Eukaryota</taxon>
        <taxon>Metazoa</taxon>
        <taxon>Ecdysozoa</taxon>
        <taxon>Nematoda</taxon>
        <taxon>Chromadorea</taxon>
        <taxon>Rhabditida</taxon>
        <taxon>Rhabditina</taxon>
        <taxon>Rhabditomorpha</taxon>
        <taxon>Strongyloidea</taxon>
        <taxon>Metastrongylidae</taxon>
        <taxon>Parelaphostrongylus</taxon>
    </lineage>
</organism>